<evidence type="ECO:0000256" key="1">
    <source>
        <dbReference type="SAM" id="MobiDB-lite"/>
    </source>
</evidence>
<feature type="region of interest" description="Disordered" evidence="1">
    <location>
        <begin position="54"/>
        <end position="110"/>
    </location>
</feature>
<proteinExistence type="predicted"/>
<feature type="compositionally biased region" description="Low complexity" evidence="1">
    <location>
        <begin position="308"/>
        <end position="327"/>
    </location>
</feature>
<keyword evidence="3" id="KW-0732">Signal</keyword>
<dbReference type="Proteomes" id="UP000815325">
    <property type="component" value="Unassembled WGS sequence"/>
</dbReference>
<organism evidence="4 5">
    <name type="scientific">Dunaliella salina</name>
    <name type="common">Green alga</name>
    <name type="synonym">Protococcus salinus</name>
    <dbReference type="NCBI Taxonomy" id="3046"/>
    <lineage>
        <taxon>Eukaryota</taxon>
        <taxon>Viridiplantae</taxon>
        <taxon>Chlorophyta</taxon>
        <taxon>core chlorophytes</taxon>
        <taxon>Chlorophyceae</taxon>
        <taxon>CS clade</taxon>
        <taxon>Chlamydomonadales</taxon>
        <taxon>Dunaliellaceae</taxon>
        <taxon>Dunaliella</taxon>
    </lineage>
</organism>
<feature type="compositionally biased region" description="Low complexity" evidence="1">
    <location>
        <begin position="237"/>
        <end position="247"/>
    </location>
</feature>
<keyword evidence="5" id="KW-1185">Reference proteome</keyword>
<comment type="caution">
    <text evidence="4">The sequence shown here is derived from an EMBL/GenBank/DDBJ whole genome shotgun (WGS) entry which is preliminary data.</text>
</comment>
<feature type="compositionally biased region" description="Gly residues" evidence="1">
    <location>
        <begin position="99"/>
        <end position="110"/>
    </location>
</feature>
<feature type="compositionally biased region" description="Low complexity" evidence="1">
    <location>
        <begin position="86"/>
        <end position="98"/>
    </location>
</feature>
<reference evidence="4" key="1">
    <citation type="submission" date="2017-08" db="EMBL/GenBank/DDBJ databases">
        <authorList>
            <person name="Polle J.E."/>
            <person name="Barry K."/>
            <person name="Cushman J."/>
            <person name="Schmutz J."/>
            <person name="Tran D."/>
            <person name="Hathwaick L.T."/>
            <person name="Yim W.C."/>
            <person name="Jenkins J."/>
            <person name="Mckie-Krisberg Z.M."/>
            <person name="Prochnik S."/>
            <person name="Lindquist E."/>
            <person name="Dockter R.B."/>
            <person name="Adam C."/>
            <person name="Molina H."/>
            <person name="Bunkerborg J."/>
            <person name="Jin E."/>
            <person name="Buchheim M."/>
            <person name="Magnuson J."/>
        </authorList>
    </citation>
    <scope>NUCLEOTIDE SEQUENCE</scope>
    <source>
        <strain evidence="4">CCAP 19/18</strain>
    </source>
</reference>
<evidence type="ECO:0000256" key="3">
    <source>
        <dbReference type="SAM" id="SignalP"/>
    </source>
</evidence>
<keyword evidence="2" id="KW-0812">Transmembrane</keyword>
<feature type="transmembrane region" description="Helical" evidence="2">
    <location>
        <begin position="201"/>
        <end position="231"/>
    </location>
</feature>
<feature type="compositionally biased region" description="Low complexity" evidence="1">
    <location>
        <begin position="269"/>
        <end position="289"/>
    </location>
</feature>
<feature type="transmembrane region" description="Helical" evidence="2">
    <location>
        <begin position="358"/>
        <end position="379"/>
    </location>
</feature>
<protein>
    <submittedName>
        <fullName evidence="4">Uncharacterized protein</fullName>
    </submittedName>
</protein>
<feature type="chain" id="PRO_5046852703" evidence="3">
    <location>
        <begin position="17"/>
        <end position="412"/>
    </location>
</feature>
<keyword evidence="2" id="KW-1133">Transmembrane helix</keyword>
<accession>A0ABQ7H251</accession>
<sequence>MAASAVFLAVQTPVGALLAALGRASKRLAASCSALASRFSKETHKGMGAAIVQECSMEGGSSKTEGQDSRETGLDSSKTGLDSSESEGLGSSSSSSSSSGGGGGGSGGSNAGSGVVAAGSVVGSKMAAAPIGGGMLHALESTAAVEAQDGAVHLDAQPHVPATLLRTAACLGLVALSTYIAASETSVPLMTGEWATQPVTFLFVAAIVVGDLALPAAVAAAAVATAVVGIWQSFWSSRGSSSRETSGLISDNVDDITTHRSSGDGSKGPGSSSSSSSNHSSSSSSNHSSMGTGRDGRNVGVDRESEQSSSSPSRPGSMRSMGRAGSSIPPPPLQNDASQPGKPSAVCTLRRPTWLSQLLLAIYAIRAVLDVALTVAVAMGWLSGHLSAVRIVALLLLLRICWSERPAPSRKL</sequence>
<evidence type="ECO:0000313" key="4">
    <source>
        <dbReference type="EMBL" id="KAF5840926.1"/>
    </source>
</evidence>
<feature type="region of interest" description="Disordered" evidence="1">
    <location>
        <begin position="237"/>
        <end position="345"/>
    </location>
</feature>
<keyword evidence="2" id="KW-0472">Membrane</keyword>
<feature type="compositionally biased region" description="Basic and acidic residues" evidence="1">
    <location>
        <begin position="294"/>
        <end position="306"/>
    </location>
</feature>
<feature type="transmembrane region" description="Helical" evidence="2">
    <location>
        <begin position="385"/>
        <end position="402"/>
    </location>
</feature>
<gene>
    <name evidence="4" type="ORF">DUNSADRAFT_15127</name>
</gene>
<feature type="signal peptide" evidence="3">
    <location>
        <begin position="1"/>
        <end position="16"/>
    </location>
</feature>
<name>A0ABQ7H251_DUNSA</name>
<dbReference type="EMBL" id="MU069500">
    <property type="protein sequence ID" value="KAF5840926.1"/>
    <property type="molecule type" value="Genomic_DNA"/>
</dbReference>
<evidence type="ECO:0000313" key="5">
    <source>
        <dbReference type="Proteomes" id="UP000815325"/>
    </source>
</evidence>
<evidence type="ECO:0000256" key="2">
    <source>
        <dbReference type="SAM" id="Phobius"/>
    </source>
</evidence>